<dbReference type="Proteomes" id="UP000192923">
    <property type="component" value="Unassembled WGS sequence"/>
</dbReference>
<dbReference type="STRING" id="1760988.SAMN02949497_4862"/>
<dbReference type="Gene3D" id="3.40.50.300">
    <property type="entry name" value="P-loop containing nucleotide triphosphate hydrolases"/>
    <property type="match status" value="1"/>
</dbReference>
<evidence type="ECO:0000313" key="1">
    <source>
        <dbReference type="EMBL" id="SMF97879.1"/>
    </source>
</evidence>
<evidence type="ECO:0008006" key="3">
    <source>
        <dbReference type="Google" id="ProtNLM"/>
    </source>
</evidence>
<dbReference type="SUPFAM" id="SSF52540">
    <property type="entry name" value="P-loop containing nucleoside triphosphate hydrolases"/>
    <property type="match status" value="1"/>
</dbReference>
<gene>
    <name evidence="1" type="ORF">SAMN02949497_4862</name>
</gene>
<sequence>MKPSNRNQSILLGYAVPGSGKTTVINEVIRHFPALRAYPSAISSPLNIASVTYTRILTNQSRIDFVSGLNDLNCGHFCAFHTVDSFLQRLAKPWLADGQEAVSDLIGKDPETKAGRNLANVFLTGSLSLGDMLKAWSLDPGIANTAQYGIMRRIADPVVPDAELIPNSLFPGGVIDLLILDEAQDITLAKLAPILCLYAIGRIRHVLITGDDRQMVYSGMKPTTCPSLAKGDGSVPGTNRIDISGFLWGAHRVFQGRVDERAVQAIEGMERLDTSHRFSHGLLTRMNAAYSEYHGELPGRNGKSPALFNIAGLYSDAIFPDPIRGADRERPGDFFGIVTNIADIDRDVAKNTHMVLGVRNLYKASENVPNGDELARIEAAYGKRVITLFRQEFIDLFFTRLNPKKEDGRPLREVLQSHEVGFAAETLRLDTGLSLFRNFVERREEIDADYGYILDCHFDPASAKPGDDEGPGIHLARLIKRSLSLFVAYCGAFGFVEARVRDRHPIARRLDTYCQGVIRDYAGMVAARTDAELAEFLATATGRCVSSFEELDHFFGMNLNHWFYEGLCGSNGFLYYTSIHKSKGLTLEGYALIATGKVRESGRPVHKCHPFSGTIDLLYVALTRSRRGGYLWIR</sequence>
<organism evidence="1 2">
    <name type="scientific">Methylomagnum ishizawai</name>
    <dbReference type="NCBI Taxonomy" id="1760988"/>
    <lineage>
        <taxon>Bacteria</taxon>
        <taxon>Pseudomonadati</taxon>
        <taxon>Pseudomonadota</taxon>
        <taxon>Gammaproteobacteria</taxon>
        <taxon>Methylococcales</taxon>
        <taxon>Methylococcaceae</taxon>
        <taxon>Methylomagnum</taxon>
    </lineage>
</organism>
<proteinExistence type="predicted"/>
<dbReference type="AlphaFoldDB" id="A0A1Y6D4J8"/>
<protein>
    <recommendedName>
        <fullName evidence="3">DNA helicase</fullName>
    </recommendedName>
</protein>
<dbReference type="RefSeq" id="WP_085216885.1">
    <property type="nucleotide sequence ID" value="NZ_FXAM01000006.1"/>
</dbReference>
<dbReference type="EMBL" id="FXAM01000006">
    <property type="protein sequence ID" value="SMF97879.1"/>
    <property type="molecule type" value="Genomic_DNA"/>
</dbReference>
<name>A0A1Y6D4J8_9GAMM</name>
<reference evidence="1 2" key="1">
    <citation type="submission" date="2016-12" db="EMBL/GenBank/DDBJ databases">
        <authorList>
            <person name="Song W.-J."/>
            <person name="Kurnit D.M."/>
        </authorList>
    </citation>
    <scope>NUCLEOTIDE SEQUENCE [LARGE SCALE GENOMIC DNA]</scope>
    <source>
        <strain evidence="1 2">175</strain>
    </source>
</reference>
<keyword evidence="2" id="KW-1185">Reference proteome</keyword>
<accession>A0A1Y6D4J8</accession>
<evidence type="ECO:0000313" key="2">
    <source>
        <dbReference type="Proteomes" id="UP000192923"/>
    </source>
</evidence>
<dbReference type="InterPro" id="IPR027417">
    <property type="entry name" value="P-loop_NTPase"/>
</dbReference>